<name>A0A2T3KJR8_9GAMM</name>
<dbReference type="Proteomes" id="UP000241426">
    <property type="component" value="Unassembled WGS sequence"/>
</dbReference>
<comment type="caution">
    <text evidence="1">The sequence shown here is derived from an EMBL/GenBank/DDBJ whole genome shotgun (WGS) entry which is preliminary data.</text>
</comment>
<evidence type="ECO:0000313" key="1">
    <source>
        <dbReference type="EMBL" id="PSU99742.1"/>
    </source>
</evidence>
<reference evidence="1 2" key="1">
    <citation type="submission" date="2018-01" db="EMBL/GenBank/DDBJ databases">
        <title>Whole genome sequencing of Histamine producing bacteria.</title>
        <authorList>
            <person name="Butler K."/>
        </authorList>
    </citation>
    <scope>NUCLEOTIDE SEQUENCE [LARGE SCALE GENOMIC DNA]</scope>
    <source>
        <strain evidence="1 2">FS-7.2</strain>
    </source>
</reference>
<dbReference type="AlphaFoldDB" id="A0A2T3KJR8"/>
<organism evidence="1 2">
    <name type="scientific">Photobacterium kishitanii</name>
    <dbReference type="NCBI Taxonomy" id="318456"/>
    <lineage>
        <taxon>Bacteria</taxon>
        <taxon>Pseudomonadati</taxon>
        <taxon>Pseudomonadota</taxon>
        <taxon>Gammaproteobacteria</taxon>
        <taxon>Vibrionales</taxon>
        <taxon>Vibrionaceae</taxon>
        <taxon>Photobacterium</taxon>
    </lineage>
</organism>
<protein>
    <submittedName>
        <fullName evidence="1">Uncharacterized protein</fullName>
    </submittedName>
</protein>
<dbReference type="RefSeq" id="WP_107289498.1">
    <property type="nucleotide sequence ID" value="NZ_PYNF01000005.1"/>
</dbReference>
<proteinExistence type="predicted"/>
<dbReference type="EMBL" id="PYNF01000005">
    <property type="protein sequence ID" value="PSU99742.1"/>
    <property type="molecule type" value="Genomic_DNA"/>
</dbReference>
<accession>A0A2T3KJR8</accession>
<gene>
    <name evidence="1" type="ORF">C9J27_08900</name>
</gene>
<evidence type="ECO:0000313" key="2">
    <source>
        <dbReference type="Proteomes" id="UP000241426"/>
    </source>
</evidence>
<sequence>MKIPSSFISEEIFILKQFNNMQESQISNFIDNLEQQIQTTATNQWLYTNDGNMELDIVPVEHIEGLTDSDYNIREIVTTFMPTYQRQAMLLTLWGAFEHEIEKAYLHVSERKFLPKQKK</sequence>